<dbReference type="SUPFAM" id="SSF53383">
    <property type="entry name" value="PLP-dependent transferases"/>
    <property type="match status" value="1"/>
</dbReference>
<dbReference type="KEGG" id="dvl:Dvul_0367"/>
<name>A0A0H3A4J5_NITV4</name>
<reference evidence="4" key="1">
    <citation type="journal article" date="2009" name="Environ. Microbiol.">
        <title>Contribution of mobile genetic elements to Desulfovibrio vulgaris genome plasticity.</title>
        <authorList>
            <person name="Walker C.B."/>
            <person name="Stolyar S."/>
            <person name="Chivian D."/>
            <person name="Pinel N."/>
            <person name="Gabster J.A."/>
            <person name="Dehal P.S."/>
            <person name="He Z."/>
            <person name="Yang Z.K."/>
            <person name="Yen H.C."/>
            <person name="Zhou J."/>
            <person name="Wall J.D."/>
            <person name="Hazen T.C."/>
            <person name="Arkin A.P."/>
            <person name="Stahl D.A."/>
        </authorList>
    </citation>
    <scope>NUCLEOTIDE SEQUENCE [LARGE SCALE GENOMIC DNA]</scope>
    <source>
        <strain evidence="4">DP4</strain>
    </source>
</reference>
<evidence type="ECO:0000313" key="4">
    <source>
        <dbReference type="Proteomes" id="UP000009173"/>
    </source>
</evidence>
<protein>
    <submittedName>
        <fullName evidence="3">DegT/DnrJ/EryC1/StrS aminotransferase</fullName>
    </submittedName>
</protein>
<dbReference type="AlphaFoldDB" id="A0A0H3A4J5"/>
<dbReference type="RefSeq" id="WP_011791572.1">
    <property type="nucleotide sequence ID" value="NC_008751.1"/>
</dbReference>
<dbReference type="Proteomes" id="UP000009173">
    <property type="component" value="Chromosome"/>
</dbReference>
<dbReference type="InterPro" id="IPR000653">
    <property type="entry name" value="DegT/StrS_aminotransferase"/>
</dbReference>
<accession>A0A0H3A4J5</accession>
<dbReference type="GO" id="GO:0000271">
    <property type="term" value="P:polysaccharide biosynthetic process"/>
    <property type="evidence" value="ECO:0007669"/>
    <property type="project" value="TreeGrafter"/>
</dbReference>
<keyword evidence="3" id="KW-0032">Aminotransferase</keyword>
<dbReference type="InterPro" id="IPR015421">
    <property type="entry name" value="PyrdxlP-dep_Trfase_major"/>
</dbReference>
<sequence length="344" mass="38259">MRVIIEEAYRQRLHERLEEVFDSGFLSDGPMTRRFEEAFGTFTGLGTKAVSNGGAGLWALLEYAGVRGGEVIVPANTFWATALAARRAGATPVYADCCRDDLCLDLEDVRRKVTPATRAVVLVHIGGHIAFRAEEIASFCRERGIALIEDCAHVHGGTWNGKTGGHYGIGGSYSFYATKTMPLGEGGMVVSADPAVLEFVERFRNYGKQVVDGVVTYPMKDAFNFRMSEMQAALGMVQLERMPRILAWKRELAARYDAIFENRVRFPEGMESGYYKYIVFDAPALREATGKVFARTDLGPVIEDKDWNLPGTAWVVEHHQCPPIWYGWDGFDLDVPGLRARLLG</sequence>
<keyword evidence="2" id="KW-0663">Pyridoxal phosphate</keyword>
<dbReference type="GO" id="GO:0008483">
    <property type="term" value="F:transaminase activity"/>
    <property type="evidence" value="ECO:0007669"/>
    <property type="project" value="UniProtKB-KW"/>
</dbReference>
<gene>
    <name evidence="3" type="ordered locus">Dvul_0367</name>
</gene>
<dbReference type="InterPro" id="IPR015424">
    <property type="entry name" value="PyrdxlP-dep_Trfase"/>
</dbReference>
<organism evidence="3 4">
    <name type="scientific">Nitratidesulfovibrio vulgaris (strain DP4)</name>
    <name type="common">Desulfovibrio vulgaris</name>
    <dbReference type="NCBI Taxonomy" id="391774"/>
    <lineage>
        <taxon>Bacteria</taxon>
        <taxon>Pseudomonadati</taxon>
        <taxon>Thermodesulfobacteriota</taxon>
        <taxon>Desulfovibrionia</taxon>
        <taxon>Desulfovibrionales</taxon>
        <taxon>Desulfovibrionaceae</taxon>
        <taxon>Nitratidesulfovibrio</taxon>
    </lineage>
</organism>
<dbReference type="EMBL" id="CP000527">
    <property type="protein sequence ID" value="ABM27390.1"/>
    <property type="molecule type" value="Genomic_DNA"/>
</dbReference>
<dbReference type="Pfam" id="PF01041">
    <property type="entry name" value="DegT_DnrJ_EryC1"/>
    <property type="match status" value="1"/>
</dbReference>
<dbReference type="PANTHER" id="PTHR30244">
    <property type="entry name" value="TRANSAMINASE"/>
    <property type="match status" value="1"/>
</dbReference>
<evidence type="ECO:0000313" key="3">
    <source>
        <dbReference type="EMBL" id="ABM27390.1"/>
    </source>
</evidence>
<evidence type="ECO:0000256" key="2">
    <source>
        <dbReference type="RuleBase" id="RU004508"/>
    </source>
</evidence>
<dbReference type="HOGENOM" id="CLU_033332_0_1_7"/>
<proteinExistence type="inferred from homology"/>
<dbReference type="PANTHER" id="PTHR30244:SF34">
    <property type="entry name" value="DTDP-4-AMINO-4,6-DIDEOXYGALACTOSE TRANSAMINASE"/>
    <property type="match status" value="1"/>
</dbReference>
<comment type="similarity">
    <text evidence="1 2">Belongs to the DegT/DnrJ/EryC1 family.</text>
</comment>
<dbReference type="Gene3D" id="3.40.640.10">
    <property type="entry name" value="Type I PLP-dependent aspartate aminotransferase-like (Major domain)"/>
    <property type="match status" value="1"/>
</dbReference>
<keyword evidence="3" id="KW-0808">Transferase</keyword>
<dbReference type="GO" id="GO:0030170">
    <property type="term" value="F:pyridoxal phosphate binding"/>
    <property type="evidence" value="ECO:0007669"/>
    <property type="project" value="TreeGrafter"/>
</dbReference>
<evidence type="ECO:0000256" key="1">
    <source>
        <dbReference type="ARBA" id="ARBA00037999"/>
    </source>
</evidence>